<sequence>MAVELKHLCKLKKGKKLVTAALKRSSGNCNPGIMAAIVKVYCTKQKRNQMGMLVYSINAKPISFIVFKGDAKLHLKNQSQTHHISLRNFVNQPLIKLLIQYCIWECFHDLLLNFPDYTVSSEE</sequence>
<keyword evidence="2" id="KW-1185">Reference proteome</keyword>
<dbReference type="AlphaFoldDB" id="A0A5B7DU20"/>
<dbReference type="Proteomes" id="UP000324222">
    <property type="component" value="Unassembled WGS sequence"/>
</dbReference>
<evidence type="ECO:0000313" key="2">
    <source>
        <dbReference type="Proteomes" id="UP000324222"/>
    </source>
</evidence>
<organism evidence="1 2">
    <name type="scientific">Portunus trituberculatus</name>
    <name type="common">Swimming crab</name>
    <name type="synonym">Neptunus trituberculatus</name>
    <dbReference type="NCBI Taxonomy" id="210409"/>
    <lineage>
        <taxon>Eukaryota</taxon>
        <taxon>Metazoa</taxon>
        <taxon>Ecdysozoa</taxon>
        <taxon>Arthropoda</taxon>
        <taxon>Crustacea</taxon>
        <taxon>Multicrustacea</taxon>
        <taxon>Malacostraca</taxon>
        <taxon>Eumalacostraca</taxon>
        <taxon>Eucarida</taxon>
        <taxon>Decapoda</taxon>
        <taxon>Pleocyemata</taxon>
        <taxon>Brachyura</taxon>
        <taxon>Eubrachyura</taxon>
        <taxon>Portunoidea</taxon>
        <taxon>Portunidae</taxon>
        <taxon>Portuninae</taxon>
        <taxon>Portunus</taxon>
    </lineage>
</organism>
<protein>
    <submittedName>
        <fullName evidence="1">Uncharacterized protein</fullName>
    </submittedName>
</protein>
<name>A0A5B7DU20_PORTR</name>
<reference evidence="1 2" key="1">
    <citation type="submission" date="2019-05" db="EMBL/GenBank/DDBJ databases">
        <title>Another draft genome of Portunus trituberculatus and its Hox gene families provides insights of decapod evolution.</title>
        <authorList>
            <person name="Jeong J.-H."/>
            <person name="Song I."/>
            <person name="Kim S."/>
            <person name="Choi T."/>
            <person name="Kim D."/>
            <person name="Ryu S."/>
            <person name="Kim W."/>
        </authorList>
    </citation>
    <scope>NUCLEOTIDE SEQUENCE [LARGE SCALE GENOMIC DNA]</scope>
    <source>
        <tissue evidence="1">Muscle</tissue>
    </source>
</reference>
<evidence type="ECO:0000313" key="1">
    <source>
        <dbReference type="EMBL" id="MPC24950.1"/>
    </source>
</evidence>
<accession>A0A5B7DU20</accession>
<dbReference type="EMBL" id="VSRR010001394">
    <property type="protein sequence ID" value="MPC24950.1"/>
    <property type="molecule type" value="Genomic_DNA"/>
</dbReference>
<comment type="caution">
    <text evidence="1">The sequence shown here is derived from an EMBL/GenBank/DDBJ whole genome shotgun (WGS) entry which is preliminary data.</text>
</comment>
<proteinExistence type="predicted"/>
<gene>
    <name evidence="1" type="ORF">E2C01_018044</name>
</gene>